<evidence type="ECO:0000313" key="1">
    <source>
        <dbReference type="EMBL" id="ABW33311.1"/>
    </source>
</evidence>
<proteinExistence type="predicted"/>
<gene>
    <name evidence="1" type="ordered locus">AM1_G0131</name>
</gene>
<dbReference type="EMBL" id="CP000844">
    <property type="protein sequence ID" value="ABW33311.1"/>
    <property type="molecule type" value="Genomic_DNA"/>
</dbReference>
<dbReference type="AlphaFoldDB" id="A8ZQM5"/>
<keyword evidence="1" id="KW-0614">Plasmid</keyword>
<organism evidence="1 2">
    <name type="scientific">Acaryochloris marina (strain MBIC 11017)</name>
    <dbReference type="NCBI Taxonomy" id="329726"/>
    <lineage>
        <taxon>Bacteria</taxon>
        <taxon>Bacillati</taxon>
        <taxon>Cyanobacteriota</taxon>
        <taxon>Cyanophyceae</taxon>
        <taxon>Acaryochloridales</taxon>
        <taxon>Acaryochloridaceae</taxon>
        <taxon>Acaryochloris</taxon>
    </lineage>
</organism>
<reference evidence="1 2" key="1">
    <citation type="journal article" date="2008" name="Proc. Natl. Acad. Sci. U.S.A.">
        <title>Niche adaptation and genome expansion in the chlorophyll d-producing cyanobacterium Acaryochloris marina.</title>
        <authorList>
            <person name="Swingley W.D."/>
            <person name="Chen M."/>
            <person name="Cheung P.C."/>
            <person name="Conrad A.L."/>
            <person name="Dejesa L.C."/>
            <person name="Hao J."/>
            <person name="Honchak B.M."/>
            <person name="Karbach L.E."/>
            <person name="Kurdoglu A."/>
            <person name="Lahiri S."/>
            <person name="Mastrian S.D."/>
            <person name="Miyashita H."/>
            <person name="Page L."/>
            <person name="Ramakrishna P."/>
            <person name="Satoh S."/>
            <person name="Sattley W.M."/>
            <person name="Shimada Y."/>
            <person name="Taylor H.L."/>
            <person name="Tomo T."/>
            <person name="Tsuchiya T."/>
            <person name="Wang Z.T."/>
            <person name="Raymond J."/>
            <person name="Mimuro M."/>
            <person name="Blankenship R.E."/>
            <person name="Touchman J.W."/>
        </authorList>
    </citation>
    <scope>NUCLEOTIDE SEQUENCE [LARGE SCALE GENOMIC DNA]</scope>
    <source>
        <strain evidence="2">MBIC 11017</strain>
        <plasmid evidence="2">Plasmid pREB7</plasmid>
    </source>
</reference>
<name>A8ZQM5_ACAM1</name>
<geneLocation type="plasmid" evidence="1 2">
    <name>pREB7</name>
</geneLocation>
<keyword evidence="2" id="KW-1185">Reference proteome</keyword>
<accession>A8ZQM5</accession>
<protein>
    <submittedName>
        <fullName evidence="1">Uncharacterized protein</fullName>
    </submittedName>
</protein>
<dbReference type="HOGENOM" id="CLU_3338813_0_0_3"/>
<dbReference type="KEGG" id="amr:AM1_G0131"/>
<sequence>MKYNTDSVDITLKAHVEVSNPPMIRCTVQDDGVGIDS</sequence>
<dbReference type="Proteomes" id="UP000000268">
    <property type="component" value="Plasmid pREB7"/>
</dbReference>
<evidence type="ECO:0000313" key="2">
    <source>
        <dbReference type="Proteomes" id="UP000000268"/>
    </source>
</evidence>